<keyword evidence="2" id="KW-0812">Transmembrane</keyword>
<protein>
    <submittedName>
        <fullName evidence="5">Oxidoreductase</fullName>
    </submittedName>
</protein>
<dbReference type="SUPFAM" id="SSF63380">
    <property type="entry name" value="Riboflavin synthase domain-like"/>
    <property type="match status" value="1"/>
</dbReference>
<dbReference type="OrthoDB" id="9796486at2"/>
<dbReference type="SUPFAM" id="SSF52343">
    <property type="entry name" value="Ferredoxin reductase-like, C-terminal NADP-linked domain"/>
    <property type="match status" value="1"/>
</dbReference>
<dbReference type="KEGG" id="wma:WM2015_780"/>
<dbReference type="PROSITE" id="PS51384">
    <property type="entry name" value="FAD_FR"/>
    <property type="match status" value="1"/>
</dbReference>
<dbReference type="AlphaFoldDB" id="A0A0K0XU51"/>
<evidence type="ECO:0000313" key="6">
    <source>
        <dbReference type="Proteomes" id="UP000066624"/>
    </source>
</evidence>
<comment type="subcellular location">
    <subcellularLocation>
        <location evidence="1">Membrane</location>
        <topology evidence="1">Multi-pass membrane protein</topology>
    </subcellularLocation>
</comment>
<dbReference type="STRING" id="1579979.WM2015_780"/>
<evidence type="ECO:0000313" key="5">
    <source>
        <dbReference type="EMBL" id="AKS41161.1"/>
    </source>
</evidence>
<gene>
    <name evidence="5" type="ORF">WM2015_780</name>
</gene>
<dbReference type="EMBL" id="CP012154">
    <property type="protein sequence ID" value="AKS41161.1"/>
    <property type="molecule type" value="Genomic_DNA"/>
</dbReference>
<dbReference type="GO" id="GO:0016020">
    <property type="term" value="C:membrane"/>
    <property type="evidence" value="ECO:0007669"/>
    <property type="project" value="UniProtKB-SubCell"/>
</dbReference>
<dbReference type="RefSeq" id="WP_049724817.1">
    <property type="nucleotide sequence ID" value="NZ_CP012154.1"/>
</dbReference>
<dbReference type="PANTHER" id="PTHR47354:SF5">
    <property type="entry name" value="PROTEIN RFBI"/>
    <property type="match status" value="1"/>
</dbReference>
<proteinExistence type="predicted"/>
<evidence type="ECO:0000256" key="4">
    <source>
        <dbReference type="ARBA" id="ARBA00023136"/>
    </source>
</evidence>
<keyword evidence="6" id="KW-1185">Reference proteome</keyword>
<dbReference type="Pfam" id="PF00175">
    <property type="entry name" value="NAD_binding_1"/>
    <property type="match status" value="1"/>
</dbReference>
<dbReference type="InterPro" id="IPR001433">
    <property type="entry name" value="OxRdtase_FAD/NAD-bd"/>
</dbReference>
<evidence type="ECO:0000256" key="2">
    <source>
        <dbReference type="ARBA" id="ARBA00022692"/>
    </source>
</evidence>
<dbReference type="Pfam" id="PF08022">
    <property type="entry name" value="FAD_binding_8"/>
    <property type="match status" value="1"/>
</dbReference>
<keyword evidence="4" id="KW-0472">Membrane</keyword>
<evidence type="ECO:0000256" key="3">
    <source>
        <dbReference type="ARBA" id="ARBA00022989"/>
    </source>
</evidence>
<organism evidence="5 6">
    <name type="scientific">Wenzhouxiangella marina</name>
    <dbReference type="NCBI Taxonomy" id="1579979"/>
    <lineage>
        <taxon>Bacteria</taxon>
        <taxon>Pseudomonadati</taxon>
        <taxon>Pseudomonadota</taxon>
        <taxon>Gammaproteobacteria</taxon>
        <taxon>Chromatiales</taxon>
        <taxon>Wenzhouxiangellaceae</taxon>
        <taxon>Wenzhouxiangella</taxon>
    </lineage>
</organism>
<dbReference type="InterPro" id="IPR039261">
    <property type="entry name" value="FNR_nucleotide-bd"/>
</dbReference>
<dbReference type="InterPro" id="IPR017927">
    <property type="entry name" value="FAD-bd_FR_type"/>
</dbReference>
<evidence type="ECO:0000256" key="1">
    <source>
        <dbReference type="ARBA" id="ARBA00004141"/>
    </source>
</evidence>
<dbReference type="Gene3D" id="3.40.50.80">
    <property type="entry name" value="Nucleotide-binding domain of ferredoxin-NADP reductase (FNR) module"/>
    <property type="match status" value="1"/>
</dbReference>
<dbReference type="PANTHER" id="PTHR47354">
    <property type="entry name" value="NADH OXIDOREDUCTASE HCR"/>
    <property type="match status" value="1"/>
</dbReference>
<dbReference type="InterPro" id="IPR013130">
    <property type="entry name" value="Fe3_Rdtase_TM_dom"/>
</dbReference>
<dbReference type="InterPro" id="IPR017938">
    <property type="entry name" value="Riboflavin_synthase-like_b-brl"/>
</dbReference>
<sequence length="437" mass="48170">MISARAARTGVWGLALLPLALFVAGIGTSDLASPAAVLNLFGRLAGVLGLVFLLLAGALSARVPGFDQPFGGLTKLWHTHHLLGAASLMLLLAHPILLALARGPFGVEFAAALLFPPLGDLASWAGWLALALMMVFLAPSFAFFGRPRYERWKRVHALAGPAIVLALVHTALFSRSLPGSSDLVIWGGLSLLAVSGLLWRFLFSRRRARLRHRVELVEPVSNNVVELTLKPLQRRLRYQAGNFVYLTPHDPDLAAGCNEEHPYTLSSSPLEHELRIAIKDLGDASHAIQTITPGSEVSIEGPYGRFFDPRTPDHEPQLWVAGGIGITPFLARLRHLDRQNADVDVVLVFAVQDDTRMLFKAELEALAQRLEGVRLVVHMFYREGPISREFLNRQVPDLARREAWICGPLPLNHLVQSHLRDAGIDRARIHTEEFELL</sequence>
<dbReference type="InterPro" id="IPR050415">
    <property type="entry name" value="MRET"/>
</dbReference>
<keyword evidence="3" id="KW-1133">Transmembrane helix</keyword>
<dbReference type="Gene3D" id="2.40.30.10">
    <property type="entry name" value="Translation factors"/>
    <property type="match status" value="1"/>
</dbReference>
<dbReference type="PRINTS" id="PR00410">
    <property type="entry name" value="PHEHYDRXLASE"/>
</dbReference>
<reference evidence="5 6" key="1">
    <citation type="submission" date="2015-07" db="EMBL/GenBank/DDBJ databases">
        <authorList>
            <person name="Noorani M."/>
        </authorList>
    </citation>
    <scope>NUCLEOTIDE SEQUENCE [LARGE SCALE GENOMIC DNA]</scope>
    <source>
        <strain evidence="5 6">KCTC 42284</strain>
    </source>
</reference>
<dbReference type="InterPro" id="IPR013112">
    <property type="entry name" value="FAD-bd_8"/>
</dbReference>
<dbReference type="Proteomes" id="UP000066624">
    <property type="component" value="Chromosome"/>
</dbReference>
<name>A0A0K0XU51_9GAMM</name>
<dbReference type="Pfam" id="PF01794">
    <property type="entry name" value="Ferric_reduct"/>
    <property type="match status" value="1"/>
</dbReference>
<dbReference type="GO" id="GO:0016491">
    <property type="term" value="F:oxidoreductase activity"/>
    <property type="evidence" value="ECO:0007669"/>
    <property type="project" value="InterPro"/>
</dbReference>
<accession>A0A0K0XU51</accession>